<dbReference type="Pfam" id="PF21812">
    <property type="entry name" value="DUF6881"/>
    <property type="match status" value="1"/>
</dbReference>
<name>A0A1Y3TWC0_9FIRM</name>
<protein>
    <recommendedName>
        <fullName evidence="1">DUF6881 domain-containing protein</fullName>
    </recommendedName>
</protein>
<sequence>MEYIKLFWKDAPLGEPSIILYEVDTENERLALRSIDIFADGHTHNITDLYDGVIEIVPIPTVEELNAHVWGEEFYAHSMEKAEFEIIWESHNYDGEIGMNDIESAERIITSNL</sequence>
<evidence type="ECO:0000313" key="2">
    <source>
        <dbReference type="EMBL" id="OUN38569.1"/>
    </source>
</evidence>
<feature type="domain" description="DUF6881" evidence="1">
    <location>
        <begin position="2"/>
        <end position="91"/>
    </location>
</feature>
<accession>A0A1Y3TWC0</accession>
<dbReference type="EMBL" id="NFHM01000059">
    <property type="protein sequence ID" value="OUN38569.1"/>
    <property type="molecule type" value="Genomic_DNA"/>
</dbReference>
<dbReference type="RefSeq" id="WP_087990374.1">
    <property type="nucleotide sequence ID" value="NZ_CAJFIW010000103.1"/>
</dbReference>
<dbReference type="Proteomes" id="UP000195455">
    <property type="component" value="Unassembled WGS sequence"/>
</dbReference>
<gene>
    <name evidence="2" type="ORF">B5G26_16265</name>
</gene>
<dbReference type="InterPro" id="IPR049248">
    <property type="entry name" value="DUF6881"/>
</dbReference>
<evidence type="ECO:0000259" key="1">
    <source>
        <dbReference type="Pfam" id="PF21812"/>
    </source>
</evidence>
<evidence type="ECO:0000313" key="3">
    <source>
        <dbReference type="Proteomes" id="UP000195455"/>
    </source>
</evidence>
<dbReference type="GeneID" id="78176596"/>
<comment type="caution">
    <text evidence="2">The sequence shown here is derived from an EMBL/GenBank/DDBJ whole genome shotgun (WGS) entry which is preliminary data.</text>
</comment>
<organism evidence="2 3">
    <name type="scientific">Anaerotignum lactatifermentans</name>
    <dbReference type="NCBI Taxonomy" id="160404"/>
    <lineage>
        <taxon>Bacteria</taxon>
        <taxon>Bacillati</taxon>
        <taxon>Bacillota</taxon>
        <taxon>Clostridia</taxon>
        <taxon>Lachnospirales</taxon>
        <taxon>Anaerotignaceae</taxon>
        <taxon>Anaerotignum</taxon>
    </lineage>
</organism>
<reference evidence="3" key="1">
    <citation type="submission" date="2017-04" db="EMBL/GenBank/DDBJ databases">
        <title>Function of individual gut microbiota members based on whole genome sequencing of pure cultures obtained from chicken caecum.</title>
        <authorList>
            <person name="Medvecky M."/>
            <person name="Cejkova D."/>
            <person name="Polansky O."/>
            <person name="Karasova D."/>
            <person name="Kubasova T."/>
            <person name="Cizek A."/>
            <person name="Rychlik I."/>
        </authorList>
    </citation>
    <scope>NUCLEOTIDE SEQUENCE [LARGE SCALE GENOMIC DNA]</scope>
    <source>
        <strain evidence="3">An75</strain>
    </source>
</reference>
<dbReference type="AlphaFoldDB" id="A0A1Y3TWC0"/>
<proteinExistence type="predicted"/>